<dbReference type="Pfam" id="PF12802">
    <property type="entry name" value="MarR_2"/>
    <property type="match status" value="1"/>
</dbReference>
<organism evidence="3 4">
    <name type="scientific">Archangium gephyra</name>
    <dbReference type="NCBI Taxonomy" id="48"/>
    <lineage>
        <taxon>Bacteria</taxon>
        <taxon>Pseudomonadati</taxon>
        <taxon>Myxococcota</taxon>
        <taxon>Myxococcia</taxon>
        <taxon>Myxococcales</taxon>
        <taxon>Cystobacterineae</taxon>
        <taxon>Archangiaceae</taxon>
        <taxon>Archangium</taxon>
    </lineage>
</organism>
<keyword evidence="4" id="KW-1185">Reference proteome</keyword>
<dbReference type="Gene3D" id="1.10.10.10">
    <property type="entry name" value="Winged helix-like DNA-binding domain superfamily/Winged helix DNA-binding domain"/>
    <property type="match status" value="1"/>
</dbReference>
<dbReference type="InterPro" id="IPR036390">
    <property type="entry name" value="WH_DNA-bd_sf"/>
</dbReference>
<dbReference type="Proteomes" id="UP000256345">
    <property type="component" value="Unassembled WGS sequence"/>
</dbReference>
<feature type="domain" description="HTH marR-type" evidence="2">
    <location>
        <begin position="61"/>
        <end position="113"/>
    </location>
</feature>
<protein>
    <submittedName>
        <fullName evidence="3">MarR family protein</fullName>
    </submittedName>
</protein>
<sequence length="195" mass="20820">MFAFAADKKPPPRFLHKGLYNPLYTAPVKQGLGTQLRHLLELLDGDVAQAYVDAGLDYRPRYTPVMRVLAQETSASVGRIAQVAGISQPAATQTLALMKKAGLVTVGPGADGRERVVRLGAAGQRMLPRLMECWAATKAAADGLDAALPHPLSQCLADAIQALEAEPFGERIRKARATQAAHAAGTPTTRKRKTT</sequence>
<feature type="compositionally biased region" description="Low complexity" evidence="1">
    <location>
        <begin position="177"/>
        <end position="188"/>
    </location>
</feature>
<dbReference type="InterPro" id="IPR011991">
    <property type="entry name" value="ArsR-like_HTH"/>
</dbReference>
<dbReference type="CDD" id="cd00090">
    <property type="entry name" value="HTH_ARSR"/>
    <property type="match status" value="1"/>
</dbReference>
<dbReference type="InterPro" id="IPR036388">
    <property type="entry name" value="WH-like_DNA-bd_sf"/>
</dbReference>
<accession>A0ABX9JLQ3</accession>
<name>A0ABX9JLQ3_9BACT</name>
<dbReference type="EMBL" id="QUMU01000021">
    <property type="protein sequence ID" value="REG20475.1"/>
    <property type="molecule type" value="Genomic_DNA"/>
</dbReference>
<evidence type="ECO:0000313" key="3">
    <source>
        <dbReference type="EMBL" id="REG20475.1"/>
    </source>
</evidence>
<dbReference type="InterPro" id="IPR000835">
    <property type="entry name" value="HTH_MarR-typ"/>
</dbReference>
<feature type="region of interest" description="Disordered" evidence="1">
    <location>
        <begin position="176"/>
        <end position="195"/>
    </location>
</feature>
<evidence type="ECO:0000259" key="2">
    <source>
        <dbReference type="Pfam" id="PF12802"/>
    </source>
</evidence>
<gene>
    <name evidence="3" type="ORF">ATI61_12140</name>
</gene>
<proteinExistence type="predicted"/>
<dbReference type="SUPFAM" id="SSF46785">
    <property type="entry name" value="Winged helix' DNA-binding domain"/>
    <property type="match status" value="1"/>
</dbReference>
<evidence type="ECO:0000313" key="4">
    <source>
        <dbReference type="Proteomes" id="UP000256345"/>
    </source>
</evidence>
<comment type="caution">
    <text evidence="3">The sequence shown here is derived from an EMBL/GenBank/DDBJ whole genome shotgun (WGS) entry which is preliminary data.</text>
</comment>
<evidence type="ECO:0000256" key="1">
    <source>
        <dbReference type="SAM" id="MobiDB-lite"/>
    </source>
</evidence>
<reference evidence="3 4" key="1">
    <citation type="submission" date="2018-08" db="EMBL/GenBank/DDBJ databases">
        <title>Genomic Encyclopedia of Archaeal and Bacterial Type Strains, Phase II (KMG-II): from individual species to whole genera.</title>
        <authorList>
            <person name="Goeker M."/>
        </authorList>
    </citation>
    <scope>NUCLEOTIDE SEQUENCE [LARGE SCALE GENOMIC DNA]</scope>
    <source>
        <strain evidence="3 4">DSM 2261</strain>
    </source>
</reference>